<keyword evidence="10" id="KW-0472">Membrane</keyword>
<keyword evidence="10" id="KW-1133">Transmembrane helix</keyword>
<dbReference type="GO" id="GO:0000155">
    <property type="term" value="F:phosphorelay sensor kinase activity"/>
    <property type="evidence" value="ECO:0007669"/>
    <property type="project" value="InterPro"/>
</dbReference>
<organism evidence="13 14">
    <name type="scientific">Saccharopolyspora antimicrobica</name>
    <dbReference type="NCBI Taxonomy" id="455193"/>
    <lineage>
        <taxon>Bacteria</taxon>
        <taxon>Bacillati</taxon>
        <taxon>Actinomycetota</taxon>
        <taxon>Actinomycetes</taxon>
        <taxon>Pseudonocardiales</taxon>
        <taxon>Pseudonocardiaceae</taxon>
        <taxon>Saccharopolyspora</taxon>
    </lineage>
</organism>
<feature type="transmembrane region" description="Helical" evidence="10">
    <location>
        <begin position="137"/>
        <end position="156"/>
    </location>
</feature>
<evidence type="ECO:0000256" key="8">
    <source>
        <dbReference type="ARBA" id="ARBA00023012"/>
    </source>
</evidence>
<feature type="transmembrane region" description="Helical" evidence="10">
    <location>
        <begin position="162"/>
        <end position="179"/>
    </location>
</feature>
<dbReference type="GO" id="GO:0016020">
    <property type="term" value="C:membrane"/>
    <property type="evidence" value="ECO:0007669"/>
    <property type="project" value="InterPro"/>
</dbReference>
<keyword evidence="9" id="KW-0175">Coiled coil</keyword>
<keyword evidence="5" id="KW-0547">Nucleotide-binding</keyword>
<dbReference type="CDD" id="cd16917">
    <property type="entry name" value="HATPase_UhpB-NarQ-NarX-like"/>
    <property type="match status" value="1"/>
</dbReference>
<keyword evidence="6 13" id="KW-0418">Kinase</keyword>
<dbReference type="InterPro" id="IPR036890">
    <property type="entry name" value="HATPase_C_sf"/>
</dbReference>
<gene>
    <name evidence="12" type="ORF">ATL45_4484</name>
    <name evidence="13" type="ORF">SAMN05421805_10217</name>
</gene>
<evidence type="ECO:0000256" key="2">
    <source>
        <dbReference type="ARBA" id="ARBA00012438"/>
    </source>
</evidence>
<evidence type="ECO:0000313" key="15">
    <source>
        <dbReference type="Proteomes" id="UP000270697"/>
    </source>
</evidence>
<dbReference type="SUPFAM" id="SSF55874">
    <property type="entry name" value="ATPase domain of HSP90 chaperone/DNA topoisomerase II/histidine kinase"/>
    <property type="match status" value="1"/>
</dbReference>
<keyword evidence="8" id="KW-0902">Two-component regulatory system</keyword>
<evidence type="ECO:0000256" key="7">
    <source>
        <dbReference type="ARBA" id="ARBA00022840"/>
    </source>
</evidence>
<keyword evidence="4" id="KW-0808">Transferase</keyword>
<dbReference type="InterPro" id="IPR011712">
    <property type="entry name" value="Sig_transdc_His_kin_sub3_dim/P"/>
</dbReference>
<dbReference type="EC" id="2.7.13.3" evidence="2"/>
<feature type="domain" description="Histidine kinase/HSP90-like ATPase" evidence="11">
    <location>
        <begin position="371"/>
        <end position="465"/>
    </location>
</feature>
<keyword evidence="15" id="KW-1185">Reference proteome</keyword>
<dbReference type="Gene3D" id="1.20.5.1930">
    <property type="match status" value="1"/>
</dbReference>
<accession>A0A1I4V4V7</accession>
<feature type="transmembrane region" description="Helical" evidence="10">
    <location>
        <begin position="186"/>
        <end position="205"/>
    </location>
</feature>
<protein>
    <recommendedName>
        <fullName evidence="2">histidine kinase</fullName>
        <ecNumber evidence="2">2.7.13.3</ecNumber>
    </recommendedName>
</protein>
<dbReference type="STRING" id="455193.SAMN05421805_10217"/>
<name>A0A1I4V4V7_9PSEU</name>
<proteinExistence type="predicted"/>
<dbReference type="EMBL" id="RBXX01000002">
    <property type="protein sequence ID" value="RKT86124.1"/>
    <property type="molecule type" value="Genomic_DNA"/>
</dbReference>
<dbReference type="Proteomes" id="UP000199398">
    <property type="component" value="Unassembled WGS sequence"/>
</dbReference>
<evidence type="ECO:0000256" key="10">
    <source>
        <dbReference type="SAM" id="Phobius"/>
    </source>
</evidence>
<dbReference type="Gene3D" id="3.30.565.10">
    <property type="entry name" value="Histidine kinase-like ATPase, C-terminal domain"/>
    <property type="match status" value="1"/>
</dbReference>
<evidence type="ECO:0000259" key="11">
    <source>
        <dbReference type="SMART" id="SM00387"/>
    </source>
</evidence>
<keyword evidence="10" id="KW-0812">Transmembrane</keyword>
<feature type="coiled-coil region" evidence="9">
    <location>
        <begin position="243"/>
        <end position="270"/>
    </location>
</feature>
<dbReference type="PANTHER" id="PTHR24421">
    <property type="entry name" value="NITRATE/NITRITE SENSOR PROTEIN NARX-RELATED"/>
    <property type="match status" value="1"/>
</dbReference>
<dbReference type="InterPro" id="IPR050482">
    <property type="entry name" value="Sensor_HK_TwoCompSys"/>
</dbReference>
<dbReference type="AlphaFoldDB" id="A0A1I4V4V7"/>
<dbReference type="PANTHER" id="PTHR24421:SF10">
    <property type="entry name" value="NITRATE_NITRITE SENSOR PROTEIN NARQ"/>
    <property type="match status" value="1"/>
</dbReference>
<evidence type="ECO:0000256" key="4">
    <source>
        <dbReference type="ARBA" id="ARBA00022679"/>
    </source>
</evidence>
<evidence type="ECO:0000256" key="6">
    <source>
        <dbReference type="ARBA" id="ARBA00022777"/>
    </source>
</evidence>
<evidence type="ECO:0000256" key="5">
    <source>
        <dbReference type="ARBA" id="ARBA00022741"/>
    </source>
</evidence>
<feature type="transmembrane region" description="Helical" evidence="10">
    <location>
        <begin position="84"/>
        <end position="106"/>
    </location>
</feature>
<evidence type="ECO:0000256" key="3">
    <source>
        <dbReference type="ARBA" id="ARBA00022553"/>
    </source>
</evidence>
<dbReference type="InterPro" id="IPR003594">
    <property type="entry name" value="HATPase_dom"/>
</dbReference>
<feature type="transmembrane region" description="Helical" evidence="10">
    <location>
        <begin position="112"/>
        <end position="130"/>
    </location>
</feature>
<feature type="transmembrane region" description="Helical" evidence="10">
    <location>
        <begin position="211"/>
        <end position="232"/>
    </location>
</feature>
<evidence type="ECO:0000313" key="14">
    <source>
        <dbReference type="Proteomes" id="UP000199398"/>
    </source>
</evidence>
<dbReference type="Pfam" id="PF07730">
    <property type="entry name" value="HisKA_3"/>
    <property type="match status" value="1"/>
</dbReference>
<evidence type="ECO:0000313" key="13">
    <source>
        <dbReference type="EMBL" id="SFM96153.1"/>
    </source>
</evidence>
<reference evidence="13 14" key="1">
    <citation type="submission" date="2016-10" db="EMBL/GenBank/DDBJ databases">
        <authorList>
            <person name="de Groot N.N."/>
        </authorList>
    </citation>
    <scope>NUCLEOTIDE SEQUENCE [LARGE SCALE GENOMIC DNA]</scope>
    <source>
        <strain evidence="13 14">CPCC 201259</strain>
    </source>
</reference>
<keyword evidence="3" id="KW-0597">Phosphoprotein</keyword>
<keyword evidence="7" id="KW-0067">ATP-binding</keyword>
<evidence type="ECO:0000256" key="1">
    <source>
        <dbReference type="ARBA" id="ARBA00000085"/>
    </source>
</evidence>
<evidence type="ECO:0000313" key="12">
    <source>
        <dbReference type="EMBL" id="RKT86124.1"/>
    </source>
</evidence>
<comment type="catalytic activity">
    <reaction evidence="1">
        <text>ATP + protein L-histidine = ADP + protein N-phospho-L-histidine.</text>
        <dbReference type="EC" id="2.7.13.3"/>
    </reaction>
</comment>
<dbReference type="InterPro" id="IPR055558">
    <property type="entry name" value="DUF7134"/>
</dbReference>
<dbReference type="SMART" id="SM00387">
    <property type="entry name" value="HATPase_c"/>
    <property type="match status" value="1"/>
</dbReference>
<dbReference type="GO" id="GO:0005524">
    <property type="term" value="F:ATP binding"/>
    <property type="evidence" value="ECO:0007669"/>
    <property type="project" value="UniProtKB-KW"/>
</dbReference>
<sequence length="468" mass="48759">MTWPGRGTAGDRFPVPRARSDAISIEIGRLISIEIAEVPGAPTAGAECGREPQWIADLVLEEEVGAPAGGYVGAVRTSTTDHRFLVDGSVSVLCGAVVGAASLTTVRDADPVVAAAVIAILVGLTGCLAVRRIRPTGAFVVGSALMLVLVALPNLGEQGVPPILLPFSLIHPVLLYAVVAYTERSALPVACGLLGAGISVVRGVIGFPFDPLGTAGVLATAAFGSVLAAWALGRYQRIRVAYVRSLEERAAQAELLREQQVREATAAERRLIAREIHDVAAHSLAVVLAQADTARLVFDRDPEKAREMIGTAVEVGRQAMGELRSMLGVLRTGDEPGPADGDLTELVETFRRAGAAVELVSSGTEREIDTAQRHAVYRIVQESVTNALKHVGPEVTCRVVLDWAADRLTVTVSDDGPGTSADPAAGGGFGIAGMAERMRQIGGDFEVRSAPGGGTEVRAGFGLPGAPR</sequence>
<dbReference type="EMBL" id="FOUP01000002">
    <property type="protein sequence ID" value="SFM96153.1"/>
    <property type="molecule type" value="Genomic_DNA"/>
</dbReference>
<reference evidence="12 15" key="2">
    <citation type="submission" date="2018-10" db="EMBL/GenBank/DDBJ databases">
        <title>Sequencing the genomes of 1000 actinobacteria strains.</title>
        <authorList>
            <person name="Klenk H.-P."/>
        </authorList>
    </citation>
    <scope>NUCLEOTIDE SEQUENCE [LARGE SCALE GENOMIC DNA]</scope>
    <source>
        <strain evidence="12 15">DSM 45119</strain>
    </source>
</reference>
<evidence type="ECO:0000256" key="9">
    <source>
        <dbReference type="SAM" id="Coils"/>
    </source>
</evidence>
<dbReference type="Pfam" id="PF23539">
    <property type="entry name" value="DUF7134"/>
    <property type="match status" value="1"/>
</dbReference>
<dbReference type="Proteomes" id="UP000270697">
    <property type="component" value="Unassembled WGS sequence"/>
</dbReference>
<dbReference type="Pfam" id="PF02518">
    <property type="entry name" value="HATPase_c"/>
    <property type="match status" value="1"/>
</dbReference>
<dbReference type="GO" id="GO:0046983">
    <property type="term" value="F:protein dimerization activity"/>
    <property type="evidence" value="ECO:0007669"/>
    <property type="project" value="InterPro"/>
</dbReference>